<accession>A0AAD5FIH7</accession>
<dbReference type="GO" id="GO:0008270">
    <property type="term" value="F:zinc ion binding"/>
    <property type="evidence" value="ECO:0007669"/>
    <property type="project" value="UniProtKB-KW"/>
</dbReference>
<dbReference type="PANTHER" id="PTHR25462">
    <property type="entry name" value="BONUS, ISOFORM C-RELATED"/>
    <property type="match status" value="1"/>
</dbReference>
<dbReference type="PROSITE" id="PS50119">
    <property type="entry name" value="ZF_BBOX"/>
    <property type="match status" value="1"/>
</dbReference>
<feature type="region of interest" description="Disordered" evidence="5">
    <location>
        <begin position="399"/>
        <end position="419"/>
    </location>
</feature>
<dbReference type="AlphaFoldDB" id="A0AAD5FIH7"/>
<keyword evidence="2" id="KW-0862">Zinc</keyword>
<comment type="caution">
    <text evidence="7">The sequence shown here is derived from an EMBL/GenBank/DDBJ whole genome shotgun (WGS) entry which is preliminary data.</text>
</comment>
<evidence type="ECO:0000256" key="3">
    <source>
        <dbReference type="PROSITE-ProRule" id="PRU00024"/>
    </source>
</evidence>
<evidence type="ECO:0000256" key="4">
    <source>
        <dbReference type="SAM" id="Coils"/>
    </source>
</evidence>
<feature type="region of interest" description="Disordered" evidence="5">
    <location>
        <begin position="585"/>
        <end position="609"/>
    </location>
</feature>
<dbReference type="GO" id="GO:0060340">
    <property type="term" value="P:positive regulation of type I interferon-mediated signaling pathway"/>
    <property type="evidence" value="ECO:0007669"/>
    <property type="project" value="TreeGrafter"/>
</dbReference>
<dbReference type="Pfam" id="PF00643">
    <property type="entry name" value="zf-B_box"/>
    <property type="match status" value="1"/>
</dbReference>
<feature type="coiled-coil region" evidence="4">
    <location>
        <begin position="80"/>
        <end position="114"/>
    </location>
</feature>
<reference evidence="7" key="1">
    <citation type="submission" date="2018-07" db="EMBL/GenBank/DDBJ databases">
        <title>Comparative genomics of catfishes provides insights into carnivory and benthic adaptation.</title>
        <authorList>
            <person name="Zhang Y."/>
            <person name="Wang D."/>
            <person name="Peng Z."/>
            <person name="Zheng S."/>
            <person name="Shao F."/>
            <person name="Tao W."/>
        </authorList>
    </citation>
    <scope>NUCLEOTIDE SEQUENCE</scope>
    <source>
        <strain evidence="7">Chongqing</strain>
    </source>
</reference>
<evidence type="ECO:0000256" key="1">
    <source>
        <dbReference type="ARBA" id="ARBA00022771"/>
    </source>
</evidence>
<dbReference type="InterPro" id="IPR047153">
    <property type="entry name" value="TRIM45/56/19-like"/>
</dbReference>
<dbReference type="Gene3D" id="3.30.160.60">
    <property type="entry name" value="Classic Zinc Finger"/>
    <property type="match status" value="1"/>
</dbReference>
<proteinExistence type="predicted"/>
<dbReference type="PANTHER" id="PTHR25462:SF299">
    <property type="entry name" value="E3 UBIQUITIN-PROTEIN LIGASE TRIM56"/>
    <property type="match status" value="1"/>
</dbReference>
<organism evidence="7 8">
    <name type="scientific">Silurus asotus</name>
    <name type="common">Amur catfish</name>
    <name type="synonym">Parasilurus asotus</name>
    <dbReference type="NCBI Taxonomy" id="30991"/>
    <lineage>
        <taxon>Eukaryota</taxon>
        <taxon>Metazoa</taxon>
        <taxon>Chordata</taxon>
        <taxon>Craniata</taxon>
        <taxon>Vertebrata</taxon>
        <taxon>Euteleostomi</taxon>
        <taxon>Actinopterygii</taxon>
        <taxon>Neopterygii</taxon>
        <taxon>Teleostei</taxon>
        <taxon>Ostariophysi</taxon>
        <taxon>Siluriformes</taxon>
        <taxon>Siluridae</taxon>
        <taxon>Silurus</taxon>
    </lineage>
</organism>
<evidence type="ECO:0000256" key="5">
    <source>
        <dbReference type="SAM" id="MobiDB-lite"/>
    </source>
</evidence>
<dbReference type="EMBL" id="MU551696">
    <property type="protein sequence ID" value="KAI5618235.1"/>
    <property type="molecule type" value="Genomic_DNA"/>
</dbReference>
<feature type="compositionally biased region" description="Polar residues" evidence="5">
    <location>
        <begin position="217"/>
        <end position="249"/>
    </location>
</feature>
<feature type="compositionally biased region" description="Polar residues" evidence="5">
    <location>
        <begin position="295"/>
        <end position="309"/>
    </location>
</feature>
<feature type="compositionally biased region" description="Low complexity" evidence="5">
    <location>
        <begin position="312"/>
        <end position="333"/>
    </location>
</feature>
<keyword evidence="1 3" id="KW-0863">Zinc-finger</keyword>
<evidence type="ECO:0000259" key="6">
    <source>
        <dbReference type="PROSITE" id="PS50119"/>
    </source>
</evidence>
<dbReference type="SUPFAM" id="SSF57845">
    <property type="entry name" value="B-box zinc-binding domain"/>
    <property type="match status" value="1"/>
</dbReference>
<dbReference type="Proteomes" id="UP001205998">
    <property type="component" value="Unassembled WGS sequence"/>
</dbReference>
<gene>
    <name evidence="7" type="ORF">C0J50_22217</name>
</gene>
<feature type="region of interest" description="Disordered" evidence="5">
    <location>
        <begin position="208"/>
        <end position="249"/>
    </location>
</feature>
<dbReference type="SMART" id="SM00336">
    <property type="entry name" value="BBOX"/>
    <property type="match status" value="1"/>
</dbReference>
<evidence type="ECO:0000313" key="8">
    <source>
        <dbReference type="Proteomes" id="UP001205998"/>
    </source>
</evidence>
<dbReference type="CDD" id="cd19775">
    <property type="entry name" value="Bbox2_TIF1_C-VI"/>
    <property type="match status" value="1"/>
</dbReference>
<dbReference type="InterPro" id="IPR000315">
    <property type="entry name" value="Znf_B-box"/>
</dbReference>
<keyword evidence="1 3" id="KW-0479">Metal-binding</keyword>
<dbReference type="GO" id="GO:0061630">
    <property type="term" value="F:ubiquitin protein ligase activity"/>
    <property type="evidence" value="ECO:0007669"/>
    <property type="project" value="TreeGrafter"/>
</dbReference>
<feature type="region of interest" description="Disordered" evidence="5">
    <location>
        <begin position="288"/>
        <end position="366"/>
    </location>
</feature>
<feature type="domain" description="B box-type" evidence="6">
    <location>
        <begin position="17"/>
        <end position="58"/>
    </location>
</feature>
<name>A0AAD5FIH7_SILAS</name>
<dbReference type="GO" id="GO:0045087">
    <property type="term" value="P:innate immune response"/>
    <property type="evidence" value="ECO:0007669"/>
    <property type="project" value="TreeGrafter"/>
</dbReference>
<dbReference type="GO" id="GO:0005654">
    <property type="term" value="C:nucleoplasm"/>
    <property type="evidence" value="ECO:0007669"/>
    <property type="project" value="TreeGrafter"/>
</dbReference>
<sequence>MTRHHTVVPQEPQSGLSTSMRCGLHIQERLKFFCVTCDRLTCRDCQLIDHRNHSFLLLEEAVVSQKDQLIKLVNSISEQTNSVRARLHDLDARLNELKQLKASSKKQLHNALRSLYVSLMLRGRQLSKELEIEKWAQKIQAQKKVLPHTVIQFSLSFNENIHHSIKNLGSFKVTRVPCSMKRQYNIGNKPKNIPDKCFSGLNSDSGATRLAPDGKSLQPTVNLTSQDASDFPQNRQYESSSSKPVQLTQGLTDTISQISSSSSSHNFASPRTTWSSTVQCPVVQVGQHLPHPVSHQPSKPQFSRSQPLPFQSPYLPQTSSSLSSHTSLNISPSHLPQHLPQVVPPHSQSGVAAASPRGPTSNSYSLNSNRSVSTLCSLAALCKSSQALPYPYPSIQKCSSNHTQKSVPKSQAVNSQSFSSQLVHNKKSLPYSQAVSNTQAVNLQPSQSVGTPSNRVQLILPNIPKNMPAFKSDTVWKFYHYTPLLNLNKGVTMACVPQPAKMVDDSSKKVSCPQAPSPTILPVGSNIELNPPLSSTLSLPAAPISSVVSNTGQTECATQMILLPISEPPVKAPADSVCERDTNVCSSASPVAEEKEEDSNLPTSTMPEKDTKAEELSEVHQPGDLLSTTSIKDCFSNQNYLEESELSRKCNLTLSSTEDPSKEPKLKQDTHKTLRVSLLRLPISGSSTSPFRIVPSSRKTEILLQEIEENQHTAGCVGFNLIVGRLLGKRSPPYRSAAELVSDLWALLDNLSSKSKKKDLVVKLQSSFQCRLNVLFGERLHASLLRPLSGTDQTVAPKTKSEQEKAKRTLKRMKEYLAANSPIVAKKANTENT</sequence>
<keyword evidence="4" id="KW-0175">Coiled coil</keyword>
<keyword evidence="8" id="KW-1185">Reference proteome</keyword>
<protein>
    <submittedName>
        <fullName evidence="7">E3 ubiquitin-protein ligase TRIM33 isoform X1</fullName>
    </submittedName>
</protein>
<evidence type="ECO:0000256" key="2">
    <source>
        <dbReference type="ARBA" id="ARBA00022833"/>
    </source>
</evidence>
<evidence type="ECO:0000313" key="7">
    <source>
        <dbReference type="EMBL" id="KAI5618235.1"/>
    </source>
</evidence>